<name>A0A0K2UVD0_LEPSM</name>
<accession>A0A0K2UVD0</accession>
<sequence>MELSLKNLDGIMLKRVFLPVIDRNECPIQLNVRNSSQGELMIQNFTTYSINSIDLQY</sequence>
<proteinExistence type="predicted"/>
<dbReference type="AlphaFoldDB" id="A0A0K2UVD0"/>
<dbReference type="EMBL" id="HACA01024877">
    <property type="protein sequence ID" value="CDW42238.1"/>
    <property type="molecule type" value="Transcribed_RNA"/>
</dbReference>
<evidence type="ECO:0000313" key="1">
    <source>
        <dbReference type="EMBL" id="CDW42238.1"/>
    </source>
</evidence>
<reference evidence="1" key="1">
    <citation type="submission" date="2014-05" db="EMBL/GenBank/DDBJ databases">
        <authorList>
            <person name="Chronopoulou M."/>
        </authorList>
    </citation>
    <scope>NUCLEOTIDE SEQUENCE</scope>
    <source>
        <tissue evidence="1">Whole organism</tissue>
    </source>
</reference>
<protein>
    <submittedName>
        <fullName evidence="1">Uncharacterized protein</fullName>
    </submittedName>
</protein>
<dbReference type="EMBL" id="HACA01024876">
    <property type="protein sequence ID" value="CDW42237.1"/>
    <property type="molecule type" value="Transcribed_RNA"/>
</dbReference>
<organism evidence="1">
    <name type="scientific">Lepeophtheirus salmonis</name>
    <name type="common">Salmon louse</name>
    <name type="synonym">Caligus salmonis</name>
    <dbReference type="NCBI Taxonomy" id="72036"/>
    <lineage>
        <taxon>Eukaryota</taxon>
        <taxon>Metazoa</taxon>
        <taxon>Ecdysozoa</taxon>
        <taxon>Arthropoda</taxon>
        <taxon>Crustacea</taxon>
        <taxon>Multicrustacea</taxon>
        <taxon>Hexanauplia</taxon>
        <taxon>Copepoda</taxon>
        <taxon>Siphonostomatoida</taxon>
        <taxon>Caligidae</taxon>
        <taxon>Lepeophtheirus</taxon>
    </lineage>
</organism>